<keyword evidence="1" id="KW-0732">Signal</keyword>
<reference evidence="2" key="1">
    <citation type="submission" date="2020-05" db="EMBL/GenBank/DDBJ databases">
        <title>Mycena genomes resolve the evolution of fungal bioluminescence.</title>
        <authorList>
            <person name="Tsai I.J."/>
        </authorList>
    </citation>
    <scope>NUCLEOTIDE SEQUENCE</scope>
    <source>
        <strain evidence="2">CCC161011</strain>
    </source>
</reference>
<protein>
    <submittedName>
        <fullName evidence="2">Uroporphyrin-III c-methyltransferase</fullName>
    </submittedName>
</protein>
<proteinExistence type="predicted"/>
<dbReference type="GO" id="GO:0032259">
    <property type="term" value="P:methylation"/>
    <property type="evidence" value="ECO:0007669"/>
    <property type="project" value="UniProtKB-KW"/>
</dbReference>
<dbReference type="EMBL" id="JACAZI010000002">
    <property type="protein sequence ID" value="KAF7368505.1"/>
    <property type="molecule type" value="Genomic_DNA"/>
</dbReference>
<evidence type="ECO:0000256" key="1">
    <source>
        <dbReference type="SAM" id="SignalP"/>
    </source>
</evidence>
<keyword evidence="2" id="KW-0808">Transferase</keyword>
<keyword evidence="3" id="KW-1185">Reference proteome</keyword>
<feature type="chain" id="PRO_5034462851" evidence="1">
    <location>
        <begin position="21"/>
        <end position="129"/>
    </location>
</feature>
<keyword evidence="2" id="KW-0489">Methyltransferase</keyword>
<dbReference type="GO" id="GO:0008168">
    <property type="term" value="F:methyltransferase activity"/>
    <property type="evidence" value="ECO:0007669"/>
    <property type="project" value="UniProtKB-KW"/>
</dbReference>
<dbReference type="AlphaFoldDB" id="A0A8H6YWR0"/>
<dbReference type="Proteomes" id="UP000620124">
    <property type="component" value="Unassembled WGS sequence"/>
</dbReference>
<dbReference type="Gene3D" id="2.60.20.10">
    <property type="entry name" value="Crystallins"/>
    <property type="match status" value="1"/>
</dbReference>
<gene>
    <name evidence="2" type="ORF">MVEN_00173700</name>
</gene>
<dbReference type="OrthoDB" id="2974045at2759"/>
<feature type="signal peptide" evidence="1">
    <location>
        <begin position="1"/>
        <end position="20"/>
    </location>
</feature>
<comment type="caution">
    <text evidence="2">The sequence shown here is derived from an EMBL/GenBank/DDBJ whole genome shotgun (WGS) entry which is preliminary data.</text>
</comment>
<organism evidence="2 3">
    <name type="scientific">Mycena venus</name>
    <dbReference type="NCBI Taxonomy" id="2733690"/>
    <lineage>
        <taxon>Eukaryota</taxon>
        <taxon>Fungi</taxon>
        <taxon>Dikarya</taxon>
        <taxon>Basidiomycota</taxon>
        <taxon>Agaricomycotina</taxon>
        <taxon>Agaricomycetes</taxon>
        <taxon>Agaricomycetidae</taxon>
        <taxon>Agaricales</taxon>
        <taxon>Marasmiineae</taxon>
        <taxon>Mycenaceae</taxon>
        <taxon>Mycena</taxon>
    </lineage>
</organism>
<sequence>MARFSALLCALVAAVTSAGAVPAPLVDRAVIPGVPGPSVALFTVFTNVNYGGKDITFVDQKTTGCIEATGDFISSVSSIKLDQPDIACNLWSETNCGGTGGIVVAGDIPSLFTFGFNDKMVSFNCYSTA</sequence>
<accession>A0A8H6YWR0</accession>
<name>A0A8H6YWR0_9AGAR</name>
<evidence type="ECO:0000313" key="3">
    <source>
        <dbReference type="Proteomes" id="UP000620124"/>
    </source>
</evidence>
<evidence type="ECO:0000313" key="2">
    <source>
        <dbReference type="EMBL" id="KAF7368505.1"/>
    </source>
</evidence>